<dbReference type="PANTHER" id="PTHR36558:SF1">
    <property type="entry name" value="RESTRICTION ENDONUCLEASE DOMAIN-CONTAINING PROTEIN-RELATED"/>
    <property type="match status" value="1"/>
</dbReference>
<dbReference type="PANTHER" id="PTHR36558">
    <property type="entry name" value="GLR1098 PROTEIN"/>
    <property type="match status" value="1"/>
</dbReference>
<keyword evidence="1" id="KW-0472">Membrane</keyword>
<proteinExistence type="predicted"/>
<dbReference type="EMBL" id="QPIW01000002">
    <property type="protein sequence ID" value="RDB07234.1"/>
    <property type="molecule type" value="Genomic_DNA"/>
</dbReference>
<protein>
    <submittedName>
        <fullName evidence="3">Uma2 family endonuclease</fullName>
    </submittedName>
</protein>
<dbReference type="SUPFAM" id="SSF52980">
    <property type="entry name" value="Restriction endonuclease-like"/>
    <property type="match status" value="1"/>
</dbReference>
<feature type="domain" description="Putative restriction endonuclease" evidence="2">
    <location>
        <begin position="64"/>
        <end position="224"/>
    </location>
</feature>
<evidence type="ECO:0000313" key="3">
    <source>
        <dbReference type="EMBL" id="RDB07234.1"/>
    </source>
</evidence>
<evidence type="ECO:0000313" key="4">
    <source>
        <dbReference type="Proteomes" id="UP000253141"/>
    </source>
</evidence>
<feature type="transmembrane region" description="Helical" evidence="1">
    <location>
        <begin position="15"/>
        <end position="33"/>
    </location>
</feature>
<dbReference type="GO" id="GO:0004519">
    <property type="term" value="F:endonuclease activity"/>
    <property type="evidence" value="ECO:0007669"/>
    <property type="project" value="UniProtKB-KW"/>
</dbReference>
<evidence type="ECO:0000256" key="1">
    <source>
        <dbReference type="SAM" id="Phobius"/>
    </source>
</evidence>
<dbReference type="Pfam" id="PF05685">
    <property type="entry name" value="Uma2"/>
    <property type="match status" value="1"/>
</dbReference>
<dbReference type="InterPro" id="IPR011335">
    <property type="entry name" value="Restrct_endonuc-II-like"/>
</dbReference>
<dbReference type="InterPro" id="IPR012296">
    <property type="entry name" value="Nuclease_put_TT1808"/>
</dbReference>
<comment type="caution">
    <text evidence="3">The sequence shown here is derived from an EMBL/GenBank/DDBJ whole genome shotgun (WGS) entry which is preliminary data.</text>
</comment>
<dbReference type="AlphaFoldDB" id="A0A369IIZ3"/>
<keyword evidence="1" id="KW-0812">Transmembrane</keyword>
<reference evidence="3 4" key="1">
    <citation type="submission" date="2018-07" db="EMBL/GenBank/DDBJ databases">
        <title>Genome analysis of Runella aurantiaca.</title>
        <authorList>
            <person name="Yang X."/>
        </authorList>
    </citation>
    <scope>NUCLEOTIDE SEQUENCE [LARGE SCALE GENOMIC DNA]</scope>
    <source>
        <strain evidence="3 4">YX9</strain>
    </source>
</reference>
<organism evidence="3 4">
    <name type="scientific">Runella aurantiaca</name>
    <dbReference type="NCBI Taxonomy" id="2282308"/>
    <lineage>
        <taxon>Bacteria</taxon>
        <taxon>Pseudomonadati</taxon>
        <taxon>Bacteroidota</taxon>
        <taxon>Cytophagia</taxon>
        <taxon>Cytophagales</taxon>
        <taxon>Spirosomataceae</taxon>
        <taxon>Runella</taxon>
    </lineage>
</organism>
<dbReference type="Proteomes" id="UP000253141">
    <property type="component" value="Unassembled WGS sequence"/>
</dbReference>
<keyword evidence="3" id="KW-0540">Nuclease</keyword>
<dbReference type="InterPro" id="IPR008538">
    <property type="entry name" value="Uma2"/>
</dbReference>
<dbReference type="Gene3D" id="3.90.1570.10">
    <property type="entry name" value="tt1808, chain A"/>
    <property type="match status" value="1"/>
</dbReference>
<gene>
    <name evidence="3" type="ORF">DVG78_04250</name>
</gene>
<keyword evidence="4" id="KW-1185">Reference proteome</keyword>
<keyword evidence="3" id="KW-0255">Endonuclease</keyword>
<sequence>MGLGGGVLHSFSADAPIILYWVLCFSIYLYPIISERIDSTYQETMLTKPIRRKVLLPTPKVSIEDYFRAEDKSIHKHEYHNGLIKKMAGGQLPHNRLAQKAATIIDSFVEGNELAFIVSNSDTKIRIEQYNKFVYPDAVVICEKPEFYQNRKDTITNPLLIVEVLSDSTKEYDRTIKYEYYRTIPSFKEYVLVHQDTKHVSVYTKQTDNTWIVRDYDGDDATAILYAIQECPLPLKRLYRGLEIGI</sequence>
<accession>A0A369IIZ3</accession>
<name>A0A369IIZ3_9BACT</name>
<keyword evidence="1" id="KW-1133">Transmembrane helix</keyword>
<evidence type="ECO:0000259" key="2">
    <source>
        <dbReference type="Pfam" id="PF05685"/>
    </source>
</evidence>
<keyword evidence="3" id="KW-0378">Hydrolase</keyword>
<dbReference type="CDD" id="cd06260">
    <property type="entry name" value="DUF820-like"/>
    <property type="match status" value="1"/>
</dbReference>